<evidence type="ECO:0000313" key="1">
    <source>
        <dbReference type="EMBL" id="KZS18486.1"/>
    </source>
</evidence>
<sequence length="65" mass="7497">MCYSLKCVLRYGCKEKTHASRANPFPLRPLKRRAATEWRVAVVSFALVVKERTHARMHNNNKPAS</sequence>
<accession>A0A162P3H7</accession>
<keyword evidence="2" id="KW-1185">Reference proteome</keyword>
<name>A0A162P3H7_9CRUS</name>
<dbReference type="EMBL" id="LRGB01000512">
    <property type="protein sequence ID" value="KZS18486.1"/>
    <property type="molecule type" value="Genomic_DNA"/>
</dbReference>
<organism evidence="1 2">
    <name type="scientific">Daphnia magna</name>
    <dbReference type="NCBI Taxonomy" id="35525"/>
    <lineage>
        <taxon>Eukaryota</taxon>
        <taxon>Metazoa</taxon>
        <taxon>Ecdysozoa</taxon>
        <taxon>Arthropoda</taxon>
        <taxon>Crustacea</taxon>
        <taxon>Branchiopoda</taxon>
        <taxon>Diplostraca</taxon>
        <taxon>Cladocera</taxon>
        <taxon>Anomopoda</taxon>
        <taxon>Daphniidae</taxon>
        <taxon>Daphnia</taxon>
    </lineage>
</organism>
<gene>
    <name evidence="1" type="ORF">APZ42_015009</name>
</gene>
<comment type="caution">
    <text evidence="1">The sequence shown here is derived from an EMBL/GenBank/DDBJ whole genome shotgun (WGS) entry which is preliminary data.</text>
</comment>
<evidence type="ECO:0000313" key="2">
    <source>
        <dbReference type="Proteomes" id="UP000076858"/>
    </source>
</evidence>
<dbReference type="Proteomes" id="UP000076858">
    <property type="component" value="Unassembled WGS sequence"/>
</dbReference>
<proteinExistence type="predicted"/>
<protein>
    <submittedName>
        <fullName evidence="1">Uncharacterized protein</fullName>
    </submittedName>
</protein>
<dbReference type="AlphaFoldDB" id="A0A162P3H7"/>
<reference evidence="1 2" key="1">
    <citation type="submission" date="2016-03" db="EMBL/GenBank/DDBJ databases">
        <title>EvidentialGene: Evidence-directed Construction of Genes on Genomes.</title>
        <authorList>
            <person name="Gilbert D.G."/>
            <person name="Choi J.-H."/>
            <person name="Mockaitis K."/>
            <person name="Colbourne J."/>
            <person name="Pfrender M."/>
        </authorList>
    </citation>
    <scope>NUCLEOTIDE SEQUENCE [LARGE SCALE GENOMIC DNA]</scope>
    <source>
        <strain evidence="1 2">Xinb3</strain>
        <tissue evidence="1">Complete organism</tissue>
    </source>
</reference>